<keyword evidence="1" id="KW-0472">Membrane</keyword>
<organism evidence="2 3">
    <name type="scientific">Coprococcus comes</name>
    <dbReference type="NCBI Taxonomy" id="410072"/>
    <lineage>
        <taxon>Bacteria</taxon>
        <taxon>Bacillati</taxon>
        <taxon>Bacillota</taxon>
        <taxon>Clostridia</taxon>
        <taxon>Lachnospirales</taxon>
        <taxon>Lachnospiraceae</taxon>
        <taxon>Coprococcus</taxon>
    </lineage>
</organism>
<feature type="transmembrane region" description="Helical" evidence="1">
    <location>
        <begin position="67"/>
        <end position="88"/>
    </location>
</feature>
<proteinExistence type="predicted"/>
<evidence type="ECO:0000313" key="3">
    <source>
        <dbReference type="Proteomes" id="UP000286595"/>
    </source>
</evidence>
<dbReference type="EMBL" id="QRIM01000016">
    <property type="protein sequence ID" value="RHG59000.1"/>
    <property type="molecule type" value="Genomic_DNA"/>
</dbReference>
<reference evidence="2 3" key="1">
    <citation type="submission" date="2018-08" db="EMBL/GenBank/DDBJ databases">
        <title>A genome reference for cultivated species of the human gut microbiota.</title>
        <authorList>
            <person name="Zou Y."/>
            <person name="Xue W."/>
            <person name="Luo G."/>
        </authorList>
    </citation>
    <scope>NUCLEOTIDE SEQUENCE [LARGE SCALE GENOMIC DNA]</scope>
    <source>
        <strain evidence="2 3">AM22-12LB</strain>
    </source>
</reference>
<evidence type="ECO:0000256" key="1">
    <source>
        <dbReference type="SAM" id="Phobius"/>
    </source>
</evidence>
<sequence length="96" mass="10951">MHSYSALPGAFFFTLVLLLTIAFVTLVSKWKVYVKLGMPGWYSLVPIFSDRKLYEHVRGNKENKTLLMAYLIISLLTIAQLAAIIIFLNNLVQIFV</sequence>
<gene>
    <name evidence="2" type="ORF">DW252_12930</name>
</gene>
<protein>
    <submittedName>
        <fullName evidence="2">Uncharacterized protein</fullName>
    </submittedName>
</protein>
<feature type="transmembrane region" description="Helical" evidence="1">
    <location>
        <begin position="6"/>
        <end position="28"/>
    </location>
</feature>
<name>A0A3R6IKW3_9FIRM</name>
<comment type="caution">
    <text evidence="2">The sequence shown here is derived from an EMBL/GenBank/DDBJ whole genome shotgun (WGS) entry which is preliminary data.</text>
</comment>
<keyword evidence="1" id="KW-1133">Transmembrane helix</keyword>
<dbReference type="AlphaFoldDB" id="A0A3R6IKW3"/>
<evidence type="ECO:0000313" key="2">
    <source>
        <dbReference type="EMBL" id="RHG59000.1"/>
    </source>
</evidence>
<dbReference type="Proteomes" id="UP000286595">
    <property type="component" value="Unassembled WGS sequence"/>
</dbReference>
<accession>A0A3R6IKW3</accession>
<dbReference type="RefSeq" id="WP_118218995.1">
    <property type="nucleotide sequence ID" value="NZ_JADNLX010000001.1"/>
</dbReference>
<keyword evidence="1" id="KW-0812">Transmembrane</keyword>